<reference evidence="2 3" key="1">
    <citation type="journal article" date="2017" name="Int. J. Syst. Evol. Microbiol.">
        <title>Bacillus notoginsengisoli sp. nov., a novel bacterium isolated from the rhizosphere of Panax notoginseng.</title>
        <authorList>
            <person name="Zhang M.Y."/>
            <person name="Cheng J."/>
            <person name="Cai Y."/>
            <person name="Zhang T.Y."/>
            <person name="Wu Y.Y."/>
            <person name="Manikprabhu D."/>
            <person name="Li W.J."/>
            <person name="Zhang Y.X."/>
        </authorList>
    </citation>
    <scope>NUCLEOTIDE SEQUENCE [LARGE SCALE GENOMIC DNA]</scope>
    <source>
        <strain evidence="2 3">JCM 30743</strain>
    </source>
</reference>
<dbReference type="Proteomes" id="UP000284416">
    <property type="component" value="Unassembled WGS sequence"/>
</dbReference>
<organism evidence="2 3">
    <name type="scientific">Neobacillus notoginsengisoli</name>
    <dbReference type="NCBI Taxonomy" id="1578198"/>
    <lineage>
        <taxon>Bacteria</taxon>
        <taxon>Bacillati</taxon>
        <taxon>Bacillota</taxon>
        <taxon>Bacilli</taxon>
        <taxon>Bacillales</taxon>
        <taxon>Bacillaceae</taxon>
        <taxon>Neobacillus</taxon>
    </lineage>
</organism>
<proteinExistence type="predicted"/>
<feature type="transmembrane region" description="Helical" evidence="1">
    <location>
        <begin position="57"/>
        <end position="77"/>
    </location>
</feature>
<sequence>MKKFSVKNILPFLVMTAVFAFVFVVFSPEEAAAAWKKAGITPQGDLKNSKIYTDLANIVYMVTAVGGFWVILCLIFAGMKLSAAQGGNPQARTQGFVGILMAGLGVFIIVKAQTIAGWFAGFGA</sequence>
<dbReference type="AlphaFoldDB" id="A0A417YPU9"/>
<dbReference type="RefSeq" id="WP_118923014.1">
    <property type="nucleotide sequence ID" value="NZ_QWEG01000012.1"/>
</dbReference>
<keyword evidence="3" id="KW-1185">Reference proteome</keyword>
<gene>
    <name evidence="2" type="ORF">D1B31_18035</name>
</gene>
<evidence type="ECO:0000313" key="3">
    <source>
        <dbReference type="Proteomes" id="UP000284416"/>
    </source>
</evidence>
<comment type="caution">
    <text evidence="2">The sequence shown here is derived from an EMBL/GenBank/DDBJ whole genome shotgun (WGS) entry which is preliminary data.</text>
</comment>
<dbReference type="InterPro" id="IPR043993">
    <property type="entry name" value="T4SS_pilin"/>
</dbReference>
<keyword evidence="1" id="KW-0472">Membrane</keyword>
<dbReference type="SUPFAM" id="SSF103491">
    <property type="entry name" value="Preprotein translocase SecY subunit"/>
    <property type="match status" value="1"/>
</dbReference>
<evidence type="ECO:0000313" key="2">
    <source>
        <dbReference type="EMBL" id="RHW35988.1"/>
    </source>
</evidence>
<dbReference type="Pfam" id="PF18895">
    <property type="entry name" value="T4SS_pilin"/>
    <property type="match status" value="1"/>
</dbReference>
<feature type="transmembrane region" description="Helical" evidence="1">
    <location>
        <begin position="97"/>
        <end position="120"/>
    </location>
</feature>
<keyword evidence="1" id="KW-0812">Transmembrane</keyword>
<accession>A0A417YPU9</accession>
<dbReference type="OrthoDB" id="2888272at2"/>
<dbReference type="EMBL" id="QWEG01000012">
    <property type="protein sequence ID" value="RHW35988.1"/>
    <property type="molecule type" value="Genomic_DNA"/>
</dbReference>
<protein>
    <submittedName>
        <fullName evidence="2">Uncharacterized protein</fullName>
    </submittedName>
</protein>
<keyword evidence="1" id="KW-1133">Transmembrane helix</keyword>
<evidence type="ECO:0000256" key="1">
    <source>
        <dbReference type="SAM" id="Phobius"/>
    </source>
</evidence>
<name>A0A417YPU9_9BACI</name>
<dbReference type="InterPro" id="IPR023201">
    <property type="entry name" value="SecY_dom_sf"/>
</dbReference>